<evidence type="ECO:0000313" key="2">
    <source>
        <dbReference type="EMBL" id="KAJ8333923.1"/>
    </source>
</evidence>
<dbReference type="OrthoDB" id="416119at2759"/>
<evidence type="ECO:0000256" key="1">
    <source>
        <dbReference type="SAM" id="MobiDB-lite"/>
    </source>
</evidence>
<accession>A0A9Q1E7Z1</accession>
<dbReference type="AlphaFoldDB" id="A0A9Q1E7Z1"/>
<evidence type="ECO:0000313" key="3">
    <source>
        <dbReference type="Proteomes" id="UP001152622"/>
    </source>
</evidence>
<keyword evidence="3" id="KW-1185">Reference proteome</keyword>
<protein>
    <submittedName>
        <fullName evidence="2">Uncharacterized protein</fullName>
    </submittedName>
</protein>
<feature type="compositionally biased region" description="Basic and acidic residues" evidence="1">
    <location>
        <begin position="1"/>
        <end position="10"/>
    </location>
</feature>
<comment type="caution">
    <text evidence="2">The sequence shown here is derived from an EMBL/GenBank/DDBJ whole genome shotgun (WGS) entry which is preliminary data.</text>
</comment>
<organism evidence="2 3">
    <name type="scientific">Synaphobranchus kaupii</name>
    <name type="common">Kaup's arrowtooth eel</name>
    <dbReference type="NCBI Taxonomy" id="118154"/>
    <lineage>
        <taxon>Eukaryota</taxon>
        <taxon>Metazoa</taxon>
        <taxon>Chordata</taxon>
        <taxon>Craniata</taxon>
        <taxon>Vertebrata</taxon>
        <taxon>Euteleostomi</taxon>
        <taxon>Actinopterygii</taxon>
        <taxon>Neopterygii</taxon>
        <taxon>Teleostei</taxon>
        <taxon>Anguilliformes</taxon>
        <taxon>Synaphobranchidae</taxon>
        <taxon>Synaphobranchus</taxon>
    </lineage>
</organism>
<reference evidence="2" key="1">
    <citation type="journal article" date="2023" name="Science">
        <title>Genome structures resolve the early diversification of teleost fishes.</title>
        <authorList>
            <person name="Parey E."/>
            <person name="Louis A."/>
            <person name="Montfort J."/>
            <person name="Bouchez O."/>
            <person name="Roques C."/>
            <person name="Iampietro C."/>
            <person name="Lluch J."/>
            <person name="Castinel A."/>
            <person name="Donnadieu C."/>
            <person name="Desvignes T."/>
            <person name="Floi Bucao C."/>
            <person name="Jouanno E."/>
            <person name="Wen M."/>
            <person name="Mejri S."/>
            <person name="Dirks R."/>
            <person name="Jansen H."/>
            <person name="Henkel C."/>
            <person name="Chen W.J."/>
            <person name="Zahm M."/>
            <person name="Cabau C."/>
            <person name="Klopp C."/>
            <person name="Thompson A.W."/>
            <person name="Robinson-Rechavi M."/>
            <person name="Braasch I."/>
            <person name="Lecointre G."/>
            <person name="Bobe J."/>
            <person name="Postlethwait J.H."/>
            <person name="Berthelot C."/>
            <person name="Roest Crollius H."/>
            <person name="Guiguen Y."/>
        </authorList>
    </citation>
    <scope>NUCLEOTIDE SEQUENCE</scope>
    <source>
        <strain evidence="2">WJC10195</strain>
    </source>
</reference>
<name>A0A9Q1E7Z1_SYNKA</name>
<proteinExistence type="predicted"/>
<gene>
    <name evidence="2" type="ORF">SKAU_G00412420</name>
</gene>
<dbReference type="EMBL" id="JAINUF010000022">
    <property type="protein sequence ID" value="KAJ8333923.1"/>
    <property type="molecule type" value="Genomic_DNA"/>
</dbReference>
<feature type="compositionally biased region" description="Polar residues" evidence="1">
    <location>
        <begin position="31"/>
        <end position="44"/>
    </location>
</feature>
<feature type="region of interest" description="Disordered" evidence="1">
    <location>
        <begin position="1"/>
        <end position="47"/>
    </location>
</feature>
<sequence length="234" mass="26398">MKCLRVEQVEQRTGPVPGETQEEPGPESPHSAWNLQVPQASPQCKSEHRRVKWHAATKEREWRQFNEDVDGVLEATARRMTSEMVYSDAGVKLERELMSGWPVVTIQDGSLEEVHDEANWQNGIGGGGERVGKHATFIANPFGFTKQLLGQKCSGHLECSKEEIDHHLRNTYSDNEREQDLGNYRALITPPEPTSEFNDKEPTLKEVQEIVRSARTSSAPCPSGVPYMVYKRCP</sequence>
<dbReference type="Proteomes" id="UP001152622">
    <property type="component" value="Chromosome 22"/>
</dbReference>